<evidence type="ECO:0000313" key="2">
    <source>
        <dbReference type="Proteomes" id="UP001142489"/>
    </source>
</evidence>
<sequence>MVAAAAASGALLLLALDGSGGSALGWRLLALLLLVARRLHGVAQGAGLADNVVWAVNAGGEAHVDFHGIHFWKDPLRTGGASEAPLVALDVLKGLIAGGRFCQEKLLTERPPRVGLHRKA</sequence>
<evidence type="ECO:0000313" key="1">
    <source>
        <dbReference type="EMBL" id="KAJ7341691.1"/>
    </source>
</evidence>
<dbReference type="OrthoDB" id="10013439at2759"/>
<accession>A0A9Q0Y5N3</accession>
<reference evidence="1" key="1">
    <citation type="journal article" date="2023" name="DNA Res.">
        <title>Chromosome-level genome assembly of Phrynocephalus forsythii using third-generation DNA sequencing and Hi-C analysis.</title>
        <authorList>
            <person name="Qi Y."/>
            <person name="Zhao W."/>
            <person name="Zhao Y."/>
            <person name="Niu C."/>
            <person name="Cao S."/>
            <person name="Zhang Y."/>
        </authorList>
    </citation>
    <scope>NUCLEOTIDE SEQUENCE</scope>
    <source>
        <tissue evidence="1">Muscle</tissue>
    </source>
</reference>
<dbReference type="AlphaFoldDB" id="A0A9Q0Y5N3"/>
<organism evidence="1 2">
    <name type="scientific">Phrynocephalus forsythii</name>
    <dbReference type="NCBI Taxonomy" id="171643"/>
    <lineage>
        <taxon>Eukaryota</taxon>
        <taxon>Metazoa</taxon>
        <taxon>Chordata</taxon>
        <taxon>Craniata</taxon>
        <taxon>Vertebrata</taxon>
        <taxon>Euteleostomi</taxon>
        <taxon>Lepidosauria</taxon>
        <taxon>Squamata</taxon>
        <taxon>Bifurcata</taxon>
        <taxon>Unidentata</taxon>
        <taxon>Episquamata</taxon>
        <taxon>Toxicofera</taxon>
        <taxon>Iguania</taxon>
        <taxon>Acrodonta</taxon>
        <taxon>Agamidae</taxon>
        <taxon>Agaminae</taxon>
        <taxon>Phrynocephalus</taxon>
    </lineage>
</organism>
<keyword evidence="2" id="KW-1185">Reference proteome</keyword>
<dbReference type="EMBL" id="JAPFRF010000002">
    <property type="protein sequence ID" value="KAJ7341691.1"/>
    <property type="molecule type" value="Genomic_DNA"/>
</dbReference>
<dbReference type="Proteomes" id="UP001142489">
    <property type="component" value="Unassembled WGS sequence"/>
</dbReference>
<name>A0A9Q0Y5N3_9SAUR</name>
<proteinExistence type="predicted"/>
<comment type="caution">
    <text evidence="1">The sequence shown here is derived from an EMBL/GenBank/DDBJ whole genome shotgun (WGS) entry which is preliminary data.</text>
</comment>
<gene>
    <name evidence="1" type="ORF">JRQ81_006368</name>
</gene>
<protein>
    <submittedName>
        <fullName evidence="1">Uncharacterized protein</fullName>
    </submittedName>
</protein>